<dbReference type="Gene3D" id="3.40.50.720">
    <property type="entry name" value="NAD(P)-binding Rossmann-like Domain"/>
    <property type="match status" value="1"/>
</dbReference>
<comment type="similarity">
    <text evidence="1">Belongs to the short-chain dehydrogenases/reductases (SDR) family.</text>
</comment>
<keyword evidence="2" id="KW-0521">NADP</keyword>
<dbReference type="EMBL" id="VXIS01000029">
    <property type="protein sequence ID" value="KAA8912037.1"/>
    <property type="molecule type" value="Genomic_DNA"/>
</dbReference>
<keyword evidence="5" id="KW-1185">Reference proteome</keyword>
<protein>
    <submittedName>
        <fullName evidence="4">Uncharacterized protein</fullName>
    </submittedName>
</protein>
<dbReference type="InterPro" id="IPR002347">
    <property type="entry name" value="SDR_fam"/>
</dbReference>
<keyword evidence="3" id="KW-0560">Oxidoreductase</keyword>
<sequence>MSSVTVTSADLSALAGKNCIITGGSTGIGEATVKLLFDHGATVTIGDINDAVGEALAASFPERVSYVHCDVSSWESVLSLFSAAAKQGPIDIVFSNAGVTGKEQLLEDTFTSSGELAAPTFPDVAVNLTGTLHMTKLALHHFRKTGTGRLVLTGSAASYLDTPPLWNYSAAKHGVLGLMRALRCQVREWGDVTVNMIAPWFTLTPMAATLGPKWGDRPANSPAGVAKALAFAATGKEWRDGGVGGKTKLGDPVNGCTFWVGGDEIVEFERATREARTLWMGETLTLAVNEGQEALGGW</sequence>
<dbReference type="Proteomes" id="UP000326924">
    <property type="component" value="Unassembled WGS sequence"/>
</dbReference>
<evidence type="ECO:0000256" key="1">
    <source>
        <dbReference type="ARBA" id="ARBA00006484"/>
    </source>
</evidence>
<dbReference type="SUPFAM" id="SSF51735">
    <property type="entry name" value="NAD(P)-binding Rossmann-fold domains"/>
    <property type="match status" value="1"/>
</dbReference>
<comment type="caution">
    <text evidence="4">The sequence shown here is derived from an EMBL/GenBank/DDBJ whole genome shotgun (WGS) entry which is preliminary data.</text>
</comment>
<dbReference type="PANTHER" id="PTHR43180:SF33">
    <property type="entry name" value="15-HYDROXYPROSTAGLANDIN DEHYDROGENASE [NAD(+)]-LIKE"/>
    <property type="match status" value="1"/>
</dbReference>
<evidence type="ECO:0000313" key="5">
    <source>
        <dbReference type="Proteomes" id="UP000326924"/>
    </source>
</evidence>
<dbReference type="InParanoid" id="A0A5J5F675"/>
<dbReference type="InterPro" id="IPR036291">
    <property type="entry name" value="NAD(P)-bd_dom_sf"/>
</dbReference>
<gene>
    <name evidence="4" type="ORF">FN846DRAFT_361248</name>
</gene>
<dbReference type="GO" id="GO:0016491">
    <property type="term" value="F:oxidoreductase activity"/>
    <property type="evidence" value="ECO:0007669"/>
    <property type="project" value="UniProtKB-KW"/>
</dbReference>
<dbReference type="OrthoDB" id="37659at2759"/>
<dbReference type="InterPro" id="IPR020904">
    <property type="entry name" value="Sc_DH/Rdtase_CS"/>
</dbReference>
<dbReference type="AlphaFoldDB" id="A0A5J5F675"/>
<proteinExistence type="inferred from homology"/>
<evidence type="ECO:0000256" key="2">
    <source>
        <dbReference type="ARBA" id="ARBA00022857"/>
    </source>
</evidence>
<organism evidence="4 5">
    <name type="scientific">Sphaerosporella brunnea</name>
    <dbReference type="NCBI Taxonomy" id="1250544"/>
    <lineage>
        <taxon>Eukaryota</taxon>
        <taxon>Fungi</taxon>
        <taxon>Dikarya</taxon>
        <taxon>Ascomycota</taxon>
        <taxon>Pezizomycotina</taxon>
        <taxon>Pezizomycetes</taxon>
        <taxon>Pezizales</taxon>
        <taxon>Pyronemataceae</taxon>
        <taxon>Sphaerosporella</taxon>
    </lineage>
</organism>
<evidence type="ECO:0000256" key="3">
    <source>
        <dbReference type="ARBA" id="ARBA00023002"/>
    </source>
</evidence>
<evidence type="ECO:0000313" key="4">
    <source>
        <dbReference type="EMBL" id="KAA8912037.1"/>
    </source>
</evidence>
<reference evidence="4 5" key="1">
    <citation type="submission" date="2019-09" db="EMBL/GenBank/DDBJ databases">
        <title>Draft genome of the ectomycorrhizal ascomycete Sphaerosporella brunnea.</title>
        <authorList>
            <consortium name="DOE Joint Genome Institute"/>
            <person name="Benucci G.M."/>
            <person name="Marozzi G."/>
            <person name="Antonielli L."/>
            <person name="Sanchez S."/>
            <person name="Marco P."/>
            <person name="Wang X."/>
            <person name="Falini L.B."/>
            <person name="Barry K."/>
            <person name="Haridas S."/>
            <person name="Lipzen A."/>
            <person name="Labutti K."/>
            <person name="Grigoriev I.V."/>
            <person name="Murat C."/>
            <person name="Martin F."/>
            <person name="Albertini E."/>
            <person name="Donnini D."/>
            <person name="Bonito G."/>
        </authorList>
    </citation>
    <scope>NUCLEOTIDE SEQUENCE [LARGE SCALE GENOMIC DNA]</scope>
    <source>
        <strain evidence="4 5">Sb_GMNB300</strain>
    </source>
</reference>
<dbReference type="PROSITE" id="PS00061">
    <property type="entry name" value="ADH_SHORT"/>
    <property type="match status" value="1"/>
</dbReference>
<accession>A0A5J5F675</accession>
<dbReference type="PRINTS" id="PR00081">
    <property type="entry name" value="GDHRDH"/>
</dbReference>
<dbReference type="Pfam" id="PF00106">
    <property type="entry name" value="adh_short"/>
    <property type="match status" value="1"/>
</dbReference>
<name>A0A5J5F675_9PEZI</name>
<dbReference type="PANTHER" id="PTHR43180">
    <property type="entry name" value="3-OXOACYL-(ACYL-CARRIER-PROTEIN) REDUCTASE (AFU_ORTHOLOGUE AFUA_6G11210)"/>
    <property type="match status" value="1"/>
</dbReference>